<accession>A0A2S9XTC6</accession>
<protein>
    <recommendedName>
        <fullName evidence="4">Lipoprotein</fullName>
    </recommendedName>
</protein>
<dbReference type="Proteomes" id="UP000238823">
    <property type="component" value="Unassembled WGS sequence"/>
</dbReference>
<evidence type="ECO:0008006" key="4">
    <source>
        <dbReference type="Google" id="ProtNLM"/>
    </source>
</evidence>
<feature type="signal peptide" evidence="1">
    <location>
        <begin position="1"/>
        <end position="35"/>
    </location>
</feature>
<evidence type="ECO:0000313" key="2">
    <source>
        <dbReference type="EMBL" id="PRP96105.1"/>
    </source>
</evidence>
<comment type="caution">
    <text evidence="2">The sequence shown here is derived from an EMBL/GenBank/DDBJ whole genome shotgun (WGS) entry which is preliminary data.</text>
</comment>
<evidence type="ECO:0000313" key="3">
    <source>
        <dbReference type="Proteomes" id="UP000238823"/>
    </source>
</evidence>
<dbReference type="AlphaFoldDB" id="A0A2S9XTC6"/>
<proteinExistence type="predicted"/>
<sequence>MTIKTHRTHPTAPTTLRANPALRALTLAIATTCFACESEPVDDAPPSAELVVTPGETELTNLEVEAVHEYAARAEAVFIGEVTGIDYQLSDPDEDGAQLPFTVITWSVEDGIKGVATGRQYAARFLGGPVPDGKVLTVSEIPVFELGDRDLLFIEGNGERGCPLVGGNQGRVQLLSQGDAGDGVSRVAAGAQWPGRAAASIRDAGLGGGEAQPLDLSEPFVFEGPRVATPDELAAAHARHQARATAIQAAAGETEADRAERAALEANQFNPVIAR</sequence>
<dbReference type="EMBL" id="PVNL01000135">
    <property type="protein sequence ID" value="PRP96105.1"/>
    <property type="molecule type" value="Genomic_DNA"/>
</dbReference>
<dbReference type="RefSeq" id="WP_106093726.1">
    <property type="nucleotide sequence ID" value="NZ_PVNL01000135.1"/>
</dbReference>
<organism evidence="2 3">
    <name type="scientific">Enhygromyxa salina</name>
    <dbReference type="NCBI Taxonomy" id="215803"/>
    <lineage>
        <taxon>Bacteria</taxon>
        <taxon>Pseudomonadati</taxon>
        <taxon>Myxococcota</taxon>
        <taxon>Polyangia</taxon>
        <taxon>Nannocystales</taxon>
        <taxon>Nannocystaceae</taxon>
        <taxon>Enhygromyxa</taxon>
    </lineage>
</organism>
<name>A0A2S9XTC6_9BACT</name>
<keyword evidence="1" id="KW-0732">Signal</keyword>
<gene>
    <name evidence="2" type="ORF">ENSA7_69190</name>
</gene>
<dbReference type="OrthoDB" id="5698467at2"/>
<reference evidence="2 3" key="1">
    <citation type="submission" date="2018-03" db="EMBL/GenBank/DDBJ databases">
        <title>Draft Genome Sequences of the Obligatory Marine Myxobacteria Enhygromyxa salina SWB007.</title>
        <authorList>
            <person name="Poehlein A."/>
            <person name="Moghaddam J.A."/>
            <person name="Harms H."/>
            <person name="Alanjari M."/>
            <person name="Koenig G.M."/>
            <person name="Daniel R."/>
            <person name="Schaeberle T.F."/>
        </authorList>
    </citation>
    <scope>NUCLEOTIDE SEQUENCE [LARGE SCALE GENOMIC DNA]</scope>
    <source>
        <strain evidence="2 3">SWB007</strain>
    </source>
</reference>
<evidence type="ECO:0000256" key="1">
    <source>
        <dbReference type="SAM" id="SignalP"/>
    </source>
</evidence>
<feature type="chain" id="PRO_5015424431" description="Lipoprotein" evidence="1">
    <location>
        <begin position="36"/>
        <end position="275"/>
    </location>
</feature>